<keyword evidence="1" id="KW-0813">Transport</keyword>
<dbReference type="SMART" id="SM00382">
    <property type="entry name" value="AAA"/>
    <property type="match status" value="2"/>
</dbReference>
<evidence type="ECO:0000259" key="9">
    <source>
        <dbReference type="PROSITE" id="PS50893"/>
    </source>
</evidence>
<evidence type="ECO:0000256" key="3">
    <source>
        <dbReference type="ARBA" id="ARBA00022597"/>
    </source>
</evidence>
<evidence type="ECO:0000256" key="6">
    <source>
        <dbReference type="ARBA" id="ARBA00022840"/>
    </source>
</evidence>
<evidence type="ECO:0000313" key="10">
    <source>
        <dbReference type="EMBL" id="RNM14888.1"/>
    </source>
</evidence>
<dbReference type="CDD" id="cd03216">
    <property type="entry name" value="ABC_Carb_Monos_I"/>
    <property type="match status" value="1"/>
</dbReference>
<dbReference type="PANTHER" id="PTHR43790">
    <property type="entry name" value="CARBOHYDRATE TRANSPORT ATP-BINDING PROTEIN MG119-RELATED"/>
    <property type="match status" value="1"/>
</dbReference>
<comment type="caution">
    <text evidence="10">The sequence shown here is derived from an EMBL/GenBank/DDBJ whole genome shotgun (WGS) entry which is preliminary data.</text>
</comment>
<feature type="domain" description="ABC transporter" evidence="9">
    <location>
        <begin position="264"/>
        <end position="507"/>
    </location>
</feature>
<dbReference type="InterPro" id="IPR003439">
    <property type="entry name" value="ABC_transporter-like_ATP-bd"/>
</dbReference>
<proteinExistence type="predicted"/>
<dbReference type="SUPFAM" id="SSF52540">
    <property type="entry name" value="P-loop containing nucleoside triphosphate hydrolases"/>
    <property type="match status" value="2"/>
</dbReference>
<dbReference type="AlphaFoldDB" id="A0A3N0GRU4"/>
<dbReference type="InterPro" id="IPR027417">
    <property type="entry name" value="P-loop_NTPase"/>
</dbReference>
<sequence>MHVPPSTVSGGEVVRSEVLVAVRGASKRFGATQALDGVDLEVRAGSIVALLGQNGAGKSTLIKVLAGIHSLDTGAVTVCGQELGSSTAGGCLAFVHQDLGLVDGLSVAENVALGAGYPRRASGLIDWAGARRRAERALAVVGCPADPGSLVADLSRTERSMVAIARALVVEARVLVFDEPTASLPVDQAQRLFAVLRRLREDGMGILYVSHRLDEVFALADRVAVMRDGRVVADEPVPAISPAQAVRDIVGRSLDGPAPAPRACSERSVLELREVVGQGVGPVSLSVRAGEVVGLVGLGGAGHVELGRTVVGAMRCHGGQLWVDDVPYVPHTLASAVRRGLGFVTCNRADEGLAMGLTVTENLLPNPAIKGERAWHLRGHRRERALAAEMLTRFGVRPDDPALPVWVLSGGNQQKVMLARWLSTGARVLVLEEPTAGVDVGAKEEIYALLEEALDRGVGVLLVSSDFEEVAQIGHRALVFRDGSVVREIRRPELSCASLVAQASGAVA</sequence>
<keyword evidence="7" id="KW-1278">Translocase</keyword>
<keyword evidence="3" id="KW-0762">Sugar transport</keyword>
<dbReference type="Proteomes" id="UP000279994">
    <property type="component" value="Unassembled WGS sequence"/>
</dbReference>
<organism evidence="10 11">
    <name type="scientific">Nocardioides pocheonensis</name>
    <dbReference type="NCBI Taxonomy" id="661485"/>
    <lineage>
        <taxon>Bacteria</taxon>
        <taxon>Bacillati</taxon>
        <taxon>Actinomycetota</taxon>
        <taxon>Actinomycetes</taxon>
        <taxon>Propionibacteriales</taxon>
        <taxon>Nocardioidaceae</taxon>
        <taxon>Nocardioides</taxon>
    </lineage>
</organism>
<reference evidence="10 11" key="1">
    <citation type="submission" date="2018-11" db="EMBL/GenBank/DDBJ databases">
        <authorList>
            <person name="Li F."/>
        </authorList>
    </citation>
    <scope>NUCLEOTIDE SEQUENCE [LARGE SCALE GENOMIC DNA]</scope>
    <source>
        <strain evidence="10 11">Gsoil 818</strain>
    </source>
</reference>
<dbReference type="InterPro" id="IPR017871">
    <property type="entry name" value="ABC_transporter-like_CS"/>
</dbReference>
<dbReference type="InterPro" id="IPR050107">
    <property type="entry name" value="ABC_carbohydrate_import_ATPase"/>
</dbReference>
<keyword evidence="4" id="KW-0677">Repeat</keyword>
<keyword evidence="6 10" id="KW-0067">ATP-binding</keyword>
<evidence type="ECO:0000256" key="7">
    <source>
        <dbReference type="ARBA" id="ARBA00022967"/>
    </source>
</evidence>
<keyword evidence="2" id="KW-1003">Cell membrane</keyword>
<evidence type="ECO:0000256" key="8">
    <source>
        <dbReference type="ARBA" id="ARBA00023136"/>
    </source>
</evidence>
<accession>A0A3N0GRU4</accession>
<keyword evidence="5" id="KW-0547">Nucleotide-binding</keyword>
<dbReference type="PANTHER" id="PTHR43790:SF3">
    <property type="entry name" value="D-ALLOSE IMPORT ATP-BINDING PROTEIN ALSA-RELATED"/>
    <property type="match status" value="1"/>
</dbReference>
<dbReference type="Pfam" id="PF00005">
    <property type="entry name" value="ABC_tran"/>
    <property type="match status" value="2"/>
</dbReference>
<keyword evidence="8" id="KW-0472">Membrane</keyword>
<dbReference type="GO" id="GO:0005524">
    <property type="term" value="F:ATP binding"/>
    <property type="evidence" value="ECO:0007669"/>
    <property type="project" value="UniProtKB-KW"/>
</dbReference>
<dbReference type="PROSITE" id="PS00211">
    <property type="entry name" value="ABC_TRANSPORTER_1"/>
    <property type="match status" value="1"/>
</dbReference>
<evidence type="ECO:0000313" key="11">
    <source>
        <dbReference type="Proteomes" id="UP000279994"/>
    </source>
</evidence>
<evidence type="ECO:0000256" key="4">
    <source>
        <dbReference type="ARBA" id="ARBA00022737"/>
    </source>
</evidence>
<evidence type="ECO:0000256" key="1">
    <source>
        <dbReference type="ARBA" id="ARBA00022448"/>
    </source>
</evidence>
<dbReference type="EMBL" id="RJSF01000036">
    <property type="protein sequence ID" value="RNM14888.1"/>
    <property type="molecule type" value="Genomic_DNA"/>
</dbReference>
<dbReference type="RefSeq" id="WP_123222600.1">
    <property type="nucleotide sequence ID" value="NZ_RJSF01000036.1"/>
</dbReference>
<dbReference type="GO" id="GO:0016887">
    <property type="term" value="F:ATP hydrolysis activity"/>
    <property type="evidence" value="ECO:0007669"/>
    <property type="project" value="InterPro"/>
</dbReference>
<dbReference type="OrthoDB" id="3812274at2"/>
<dbReference type="PROSITE" id="PS50893">
    <property type="entry name" value="ABC_TRANSPORTER_2"/>
    <property type="match status" value="2"/>
</dbReference>
<evidence type="ECO:0000256" key="2">
    <source>
        <dbReference type="ARBA" id="ARBA00022475"/>
    </source>
</evidence>
<keyword evidence="11" id="KW-1185">Reference proteome</keyword>
<feature type="domain" description="ABC transporter" evidence="9">
    <location>
        <begin position="14"/>
        <end position="253"/>
    </location>
</feature>
<dbReference type="InterPro" id="IPR003593">
    <property type="entry name" value="AAA+_ATPase"/>
</dbReference>
<protein>
    <submittedName>
        <fullName evidence="10">Sugar ABC transporter ATP-binding protein</fullName>
    </submittedName>
</protein>
<gene>
    <name evidence="10" type="ORF">EFL26_09180</name>
</gene>
<dbReference type="Gene3D" id="3.40.50.300">
    <property type="entry name" value="P-loop containing nucleotide triphosphate hydrolases"/>
    <property type="match status" value="2"/>
</dbReference>
<name>A0A3N0GRU4_9ACTN</name>
<evidence type="ECO:0000256" key="5">
    <source>
        <dbReference type="ARBA" id="ARBA00022741"/>
    </source>
</evidence>